<dbReference type="OrthoDB" id="531681at2"/>
<protein>
    <submittedName>
        <fullName evidence="2">Uncharacterized protein</fullName>
    </submittedName>
</protein>
<dbReference type="EMBL" id="LWAJ01000012">
    <property type="protein sequence ID" value="KZL51687.1"/>
    <property type="molecule type" value="Genomic_DNA"/>
</dbReference>
<organism evidence="2 3">
    <name type="scientific">Nodularia spumigena CENA596</name>
    <dbReference type="NCBI Taxonomy" id="1819295"/>
    <lineage>
        <taxon>Bacteria</taxon>
        <taxon>Bacillati</taxon>
        <taxon>Cyanobacteriota</taxon>
        <taxon>Cyanophyceae</taxon>
        <taxon>Nostocales</taxon>
        <taxon>Nodulariaceae</taxon>
        <taxon>Nodularia</taxon>
    </lineage>
</organism>
<gene>
    <name evidence="2" type="ORF">A2T98_00910</name>
</gene>
<dbReference type="Proteomes" id="UP000076555">
    <property type="component" value="Unassembled WGS sequence"/>
</dbReference>
<keyword evidence="1" id="KW-0472">Membrane</keyword>
<name>A0A166KYA6_NODSP</name>
<evidence type="ECO:0000313" key="2">
    <source>
        <dbReference type="EMBL" id="KZL51687.1"/>
    </source>
</evidence>
<evidence type="ECO:0000256" key="1">
    <source>
        <dbReference type="SAM" id="Phobius"/>
    </source>
</evidence>
<dbReference type="AlphaFoldDB" id="A0A166KYA6"/>
<accession>A0A166KYA6</accession>
<sequence length="153" mass="17063">MLKIKHLQLNWLVIGIIFPVISATMTPAAAGSVIIINNTVRINQPPAVGSFIYGSPISTPMPVDPRTGLIPTRRSDRDYHSYPVVKPNVNPNSGLINPTLINPVIQNSTLVNPVIFHNNSQQRTLLRGRSQVNINRHRVRSTGRSRVIFNYPR</sequence>
<dbReference type="RefSeq" id="WP_063871161.1">
    <property type="nucleotide sequence ID" value="NZ_CAWMRI010000012.1"/>
</dbReference>
<keyword evidence="1" id="KW-1133">Transmembrane helix</keyword>
<feature type="transmembrane region" description="Helical" evidence="1">
    <location>
        <begin position="12"/>
        <end position="36"/>
    </location>
</feature>
<evidence type="ECO:0000313" key="3">
    <source>
        <dbReference type="Proteomes" id="UP000076555"/>
    </source>
</evidence>
<reference evidence="2 3" key="1">
    <citation type="submission" date="2016-04" db="EMBL/GenBank/DDBJ databases">
        <title>Draft Genome Assembly of the Bloom-forming Cyanobacterium Nodularia spumigena Strain CENA596 in Shrimp Production Ponds.</title>
        <authorList>
            <person name="Popin R.V."/>
            <person name="Rigonato J."/>
            <person name="Abreu V.A."/>
            <person name="Andreote A.P."/>
            <person name="Silveira S.B."/>
            <person name="Odebrecht C."/>
            <person name="Fiore M.F."/>
        </authorList>
    </citation>
    <scope>NUCLEOTIDE SEQUENCE [LARGE SCALE GENOMIC DNA]</scope>
    <source>
        <strain evidence="2 3">CENA596</strain>
    </source>
</reference>
<keyword evidence="1" id="KW-0812">Transmembrane</keyword>
<proteinExistence type="predicted"/>
<comment type="caution">
    <text evidence="2">The sequence shown here is derived from an EMBL/GenBank/DDBJ whole genome shotgun (WGS) entry which is preliminary data.</text>
</comment>